<evidence type="ECO:0000313" key="3">
    <source>
        <dbReference type="Proteomes" id="UP000799439"/>
    </source>
</evidence>
<accession>A0A9P4ML62</accession>
<dbReference type="Gene3D" id="3.40.50.1820">
    <property type="entry name" value="alpha/beta hydrolase"/>
    <property type="match status" value="1"/>
</dbReference>
<keyword evidence="3" id="KW-1185">Reference proteome</keyword>
<dbReference type="EMBL" id="ML996088">
    <property type="protein sequence ID" value="KAF2151421.1"/>
    <property type="molecule type" value="Genomic_DNA"/>
</dbReference>
<name>A0A9P4ML62_9PEZI</name>
<dbReference type="AlphaFoldDB" id="A0A9P4ML62"/>
<sequence length="303" mass="33556">MPAHFIQVQKAAKFIRPSDAAEEVRINYIETIPQDRPGPWPVILLIHGFPLTSHQFTRVLGPFAEAGFRSIAPDYTGAGGSSKPEHGYSKTAIAADLHELITKHFGIKQKIHVVSHDIGAMIGHAYASQYPEQVASVTLGECPLPGTSTFEEDKGDIGHFHVNFHAHTDLAVSLVSGREELYLRYFFDKQAYNTAAITDEDVAIFVKAYSQPGALRAAFLTYKDFSKDLEDNKKNIQQRGLCKVPALAMGGTRSHHAGRAEPMLKQLYQSVIAAEVEEAGHYIAMENSKAFVREILTFVKRHV</sequence>
<organism evidence="2 3">
    <name type="scientific">Myriangium duriaei CBS 260.36</name>
    <dbReference type="NCBI Taxonomy" id="1168546"/>
    <lineage>
        <taxon>Eukaryota</taxon>
        <taxon>Fungi</taxon>
        <taxon>Dikarya</taxon>
        <taxon>Ascomycota</taxon>
        <taxon>Pezizomycotina</taxon>
        <taxon>Dothideomycetes</taxon>
        <taxon>Dothideomycetidae</taxon>
        <taxon>Myriangiales</taxon>
        <taxon>Myriangiaceae</taxon>
        <taxon>Myriangium</taxon>
    </lineage>
</organism>
<feature type="domain" description="AB hydrolase-1" evidence="1">
    <location>
        <begin position="41"/>
        <end position="142"/>
    </location>
</feature>
<evidence type="ECO:0000259" key="1">
    <source>
        <dbReference type="Pfam" id="PF00561"/>
    </source>
</evidence>
<dbReference type="InterPro" id="IPR050266">
    <property type="entry name" value="AB_hydrolase_sf"/>
</dbReference>
<evidence type="ECO:0000313" key="2">
    <source>
        <dbReference type="EMBL" id="KAF2151421.1"/>
    </source>
</evidence>
<dbReference type="PANTHER" id="PTHR43798:SF33">
    <property type="entry name" value="HYDROLASE, PUTATIVE (AFU_ORTHOLOGUE AFUA_2G14860)-RELATED"/>
    <property type="match status" value="1"/>
</dbReference>
<dbReference type="GO" id="GO:0016020">
    <property type="term" value="C:membrane"/>
    <property type="evidence" value="ECO:0007669"/>
    <property type="project" value="TreeGrafter"/>
</dbReference>
<dbReference type="GO" id="GO:0016787">
    <property type="term" value="F:hydrolase activity"/>
    <property type="evidence" value="ECO:0007669"/>
    <property type="project" value="UniProtKB-KW"/>
</dbReference>
<reference evidence="2" key="1">
    <citation type="journal article" date="2020" name="Stud. Mycol.">
        <title>101 Dothideomycetes genomes: a test case for predicting lifestyles and emergence of pathogens.</title>
        <authorList>
            <person name="Haridas S."/>
            <person name="Albert R."/>
            <person name="Binder M."/>
            <person name="Bloem J."/>
            <person name="Labutti K."/>
            <person name="Salamov A."/>
            <person name="Andreopoulos B."/>
            <person name="Baker S."/>
            <person name="Barry K."/>
            <person name="Bills G."/>
            <person name="Bluhm B."/>
            <person name="Cannon C."/>
            <person name="Castanera R."/>
            <person name="Culley D."/>
            <person name="Daum C."/>
            <person name="Ezra D."/>
            <person name="Gonzalez J."/>
            <person name="Henrissat B."/>
            <person name="Kuo A."/>
            <person name="Liang C."/>
            <person name="Lipzen A."/>
            <person name="Lutzoni F."/>
            <person name="Magnuson J."/>
            <person name="Mondo S."/>
            <person name="Nolan M."/>
            <person name="Ohm R."/>
            <person name="Pangilinan J."/>
            <person name="Park H.-J."/>
            <person name="Ramirez L."/>
            <person name="Alfaro M."/>
            <person name="Sun H."/>
            <person name="Tritt A."/>
            <person name="Yoshinaga Y."/>
            <person name="Zwiers L.-H."/>
            <person name="Turgeon B."/>
            <person name="Goodwin S."/>
            <person name="Spatafora J."/>
            <person name="Crous P."/>
            <person name="Grigoriev I."/>
        </authorList>
    </citation>
    <scope>NUCLEOTIDE SEQUENCE</scope>
    <source>
        <strain evidence="2">CBS 260.36</strain>
    </source>
</reference>
<dbReference type="Proteomes" id="UP000799439">
    <property type="component" value="Unassembled WGS sequence"/>
</dbReference>
<dbReference type="PRINTS" id="PR00412">
    <property type="entry name" value="EPOXHYDRLASE"/>
</dbReference>
<dbReference type="InterPro" id="IPR029058">
    <property type="entry name" value="AB_hydrolase_fold"/>
</dbReference>
<keyword evidence="2" id="KW-0378">Hydrolase</keyword>
<gene>
    <name evidence="2" type="ORF">K461DRAFT_322674</name>
</gene>
<proteinExistence type="predicted"/>
<protein>
    <submittedName>
        <fullName evidence="2">Microsomal epoxide hydrolase</fullName>
    </submittedName>
</protein>
<dbReference type="Pfam" id="PF00561">
    <property type="entry name" value="Abhydrolase_1"/>
    <property type="match status" value="1"/>
</dbReference>
<dbReference type="SUPFAM" id="SSF53474">
    <property type="entry name" value="alpha/beta-Hydrolases"/>
    <property type="match status" value="1"/>
</dbReference>
<dbReference type="OrthoDB" id="408373at2759"/>
<dbReference type="PANTHER" id="PTHR43798">
    <property type="entry name" value="MONOACYLGLYCEROL LIPASE"/>
    <property type="match status" value="1"/>
</dbReference>
<dbReference type="InterPro" id="IPR000639">
    <property type="entry name" value="Epox_hydrolase-like"/>
</dbReference>
<dbReference type="InterPro" id="IPR000073">
    <property type="entry name" value="AB_hydrolase_1"/>
</dbReference>
<comment type="caution">
    <text evidence="2">The sequence shown here is derived from an EMBL/GenBank/DDBJ whole genome shotgun (WGS) entry which is preliminary data.</text>
</comment>